<dbReference type="EMBL" id="JAUESC010000382">
    <property type="protein sequence ID" value="KAK0586360.1"/>
    <property type="molecule type" value="Genomic_DNA"/>
</dbReference>
<dbReference type="AlphaFoldDB" id="A0AA39VMK9"/>
<accession>A0AA39VMK9</accession>
<gene>
    <name evidence="1" type="ORF">LWI29_005673</name>
</gene>
<reference evidence="1" key="1">
    <citation type="journal article" date="2022" name="Plant J.">
        <title>Strategies of tolerance reflected in two North American maple genomes.</title>
        <authorList>
            <person name="McEvoy S.L."/>
            <person name="Sezen U.U."/>
            <person name="Trouern-Trend A."/>
            <person name="McMahon S.M."/>
            <person name="Schaberg P.G."/>
            <person name="Yang J."/>
            <person name="Wegrzyn J.L."/>
            <person name="Swenson N.G."/>
        </authorList>
    </citation>
    <scope>NUCLEOTIDE SEQUENCE</scope>
    <source>
        <strain evidence="1">NS2018</strain>
    </source>
</reference>
<reference evidence="1" key="2">
    <citation type="submission" date="2023-06" db="EMBL/GenBank/DDBJ databases">
        <authorList>
            <person name="Swenson N.G."/>
            <person name="Wegrzyn J.L."/>
            <person name="Mcevoy S.L."/>
        </authorList>
    </citation>
    <scope>NUCLEOTIDE SEQUENCE</scope>
    <source>
        <strain evidence="1">NS2018</strain>
        <tissue evidence="1">Leaf</tissue>
    </source>
</reference>
<dbReference type="Proteomes" id="UP001168877">
    <property type="component" value="Unassembled WGS sequence"/>
</dbReference>
<protein>
    <submittedName>
        <fullName evidence="1">Uncharacterized protein</fullName>
    </submittedName>
</protein>
<name>A0AA39VMK9_ACESA</name>
<organism evidence="1 2">
    <name type="scientific">Acer saccharum</name>
    <name type="common">Sugar maple</name>
    <dbReference type="NCBI Taxonomy" id="4024"/>
    <lineage>
        <taxon>Eukaryota</taxon>
        <taxon>Viridiplantae</taxon>
        <taxon>Streptophyta</taxon>
        <taxon>Embryophyta</taxon>
        <taxon>Tracheophyta</taxon>
        <taxon>Spermatophyta</taxon>
        <taxon>Magnoliopsida</taxon>
        <taxon>eudicotyledons</taxon>
        <taxon>Gunneridae</taxon>
        <taxon>Pentapetalae</taxon>
        <taxon>rosids</taxon>
        <taxon>malvids</taxon>
        <taxon>Sapindales</taxon>
        <taxon>Sapindaceae</taxon>
        <taxon>Hippocastanoideae</taxon>
        <taxon>Acereae</taxon>
        <taxon>Acer</taxon>
    </lineage>
</organism>
<evidence type="ECO:0000313" key="1">
    <source>
        <dbReference type="EMBL" id="KAK0586360.1"/>
    </source>
</evidence>
<comment type="caution">
    <text evidence="1">The sequence shown here is derived from an EMBL/GenBank/DDBJ whole genome shotgun (WGS) entry which is preliminary data.</text>
</comment>
<proteinExistence type="predicted"/>
<evidence type="ECO:0000313" key="2">
    <source>
        <dbReference type="Proteomes" id="UP001168877"/>
    </source>
</evidence>
<keyword evidence="2" id="KW-1185">Reference proteome</keyword>
<sequence length="75" mass="9008">MKLKSLKRMLWQRGRVKEEEFVKKVQEMMHVEEKQQIPIAQGLPWTTDELDVRCLVILVKATLAFRKNNELMPWI</sequence>